<sequence length="287" mass="32174">MKSMRIEPLKIKWRLIFILASSGFLICAQEANAQGNLIIIPRRVVFDGTKRTQDLNLANTGTDTAKYLISVIQYRMLEDGNFQEITIPDTAQNFADKNFRFFPRSVILAPNEAQTIKVQLVNTSDLQPGEYRSHLYFRGVPNDKPLIDKANEKPGNAISVRLIPTFGIAIPVIIRRGTSTSKVTVSAMFTENTSQGANQLKLIFKRTGNMSVYGDITVNYISPQGKTTQVGLARGFAIYTPNTNRYFTLGLDKNTNADYHKGKLQIIYTTSPEDKFIKIAETELILL</sequence>
<dbReference type="Gene3D" id="2.60.40.10">
    <property type="entry name" value="Immunoglobulins"/>
    <property type="match status" value="1"/>
</dbReference>
<gene>
    <name evidence="2" type="ORF">LY11_01798</name>
</gene>
<evidence type="ECO:0000313" key="2">
    <source>
        <dbReference type="EMBL" id="RAJ32117.1"/>
    </source>
</evidence>
<dbReference type="OrthoDB" id="6658153at2"/>
<comment type="caution">
    <text evidence="2">The sequence shown here is derived from an EMBL/GenBank/DDBJ whole genome shotgun (WGS) entry which is preliminary data.</text>
</comment>
<feature type="signal peptide" evidence="1">
    <location>
        <begin position="1"/>
        <end position="33"/>
    </location>
</feature>
<dbReference type="SUPFAM" id="SSF49354">
    <property type="entry name" value="PapD-like"/>
    <property type="match status" value="1"/>
</dbReference>
<evidence type="ECO:0000256" key="1">
    <source>
        <dbReference type="SAM" id="SignalP"/>
    </source>
</evidence>
<dbReference type="RefSeq" id="WP_111633355.1">
    <property type="nucleotide sequence ID" value="NZ_QLLR01000006.1"/>
</dbReference>
<organism evidence="2 3">
    <name type="scientific">Pedobacter cryoconitis</name>
    <dbReference type="NCBI Taxonomy" id="188932"/>
    <lineage>
        <taxon>Bacteria</taxon>
        <taxon>Pseudomonadati</taxon>
        <taxon>Bacteroidota</taxon>
        <taxon>Sphingobacteriia</taxon>
        <taxon>Sphingobacteriales</taxon>
        <taxon>Sphingobacteriaceae</taxon>
        <taxon>Pedobacter</taxon>
    </lineage>
</organism>
<evidence type="ECO:0008006" key="4">
    <source>
        <dbReference type="Google" id="ProtNLM"/>
    </source>
</evidence>
<keyword evidence="1" id="KW-0732">Signal</keyword>
<feature type="chain" id="PRO_5016300532" description="Molecular chaperone" evidence="1">
    <location>
        <begin position="34"/>
        <end position="287"/>
    </location>
</feature>
<dbReference type="AlphaFoldDB" id="A0A327T2U7"/>
<dbReference type="InterPro" id="IPR008962">
    <property type="entry name" value="PapD-like_sf"/>
</dbReference>
<name>A0A327T2U7_9SPHI</name>
<accession>A0A327T2U7</accession>
<proteinExistence type="predicted"/>
<reference evidence="2 3" key="1">
    <citation type="submission" date="2018-06" db="EMBL/GenBank/DDBJ databases">
        <title>Genomic Encyclopedia of Archaeal and Bacterial Type Strains, Phase II (KMG-II): from individual species to whole genera.</title>
        <authorList>
            <person name="Goeker M."/>
        </authorList>
    </citation>
    <scope>NUCLEOTIDE SEQUENCE [LARGE SCALE GENOMIC DNA]</scope>
    <source>
        <strain evidence="2 3">DSM 14825</strain>
    </source>
</reference>
<dbReference type="EMBL" id="QLLR01000006">
    <property type="protein sequence ID" value="RAJ32117.1"/>
    <property type="molecule type" value="Genomic_DNA"/>
</dbReference>
<evidence type="ECO:0000313" key="3">
    <source>
        <dbReference type="Proteomes" id="UP000249754"/>
    </source>
</evidence>
<protein>
    <recommendedName>
        <fullName evidence="4">Molecular chaperone</fullName>
    </recommendedName>
</protein>
<dbReference type="InterPro" id="IPR013783">
    <property type="entry name" value="Ig-like_fold"/>
</dbReference>
<dbReference type="Proteomes" id="UP000249754">
    <property type="component" value="Unassembled WGS sequence"/>
</dbReference>